<gene>
    <name evidence="1" type="ORF">KDAU_12430</name>
</gene>
<dbReference type="EMBL" id="BIFQ01000001">
    <property type="protein sequence ID" value="GCE03914.1"/>
    <property type="molecule type" value="Genomic_DNA"/>
</dbReference>
<comment type="caution">
    <text evidence="1">The sequence shown here is derived from an EMBL/GenBank/DDBJ whole genome shotgun (WGS) entry which is preliminary data.</text>
</comment>
<protein>
    <submittedName>
        <fullName evidence="1">Uncharacterized protein</fullName>
    </submittedName>
</protein>
<keyword evidence="2" id="KW-1185">Reference proteome</keyword>
<dbReference type="AlphaFoldDB" id="A0A401ZAL6"/>
<dbReference type="Proteomes" id="UP000287224">
    <property type="component" value="Unassembled WGS sequence"/>
</dbReference>
<sequence length="55" mass="6010">MGLVDPGDPEVLVGLAGPEVPVFPRGSNSNIHLVWDLRSFVVLMVLTVLRELLLE</sequence>
<evidence type="ECO:0000313" key="1">
    <source>
        <dbReference type="EMBL" id="GCE03914.1"/>
    </source>
</evidence>
<name>A0A401ZAL6_9CHLR</name>
<reference evidence="2" key="1">
    <citation type="submission" date="2018-12" db="EMBL/GenBank/DDBJ databases">
        <title>Tengunoibacter tsumagoiensis gen. nov., sp. nov., Dictyobacter kobayashii sp. nov., D. alpinus sp. nov., and D. joshuensis sp. nov. and description of Dictyobacteraceae fam. nov. within the order Ktedonobacterales isolated from Tengu-no-mugimeshi.</title>
        <authorList>
            <person name="Wang C.M."/>
            <person name="Zheng Y."/>
            <person name="Sakai Y."/>
            <person name="Toyoda A."/>
            <person name="Minakuchi Y."/>
            <person name="Abe K."/>
            <person name="Yokota A."/>
            <person name="Yabe S."/>
        </authorList>
    </citation>
    <scope>NUCLEOTIDE SEQUENCE [LARGE SCALE GENOMIC DNA]</scope>
    <source>
        <strain evidence="2">S-27</strain>
    </source>
</reference>
<evidence type="ECO:0000313" key="2">
    <source>
        <dbReference type="Proteomes" id="UP000287224"/>
    </source>
</evidence>
<organism evidence="1 2">
    <name type="scientific">Dictyobacter aurantiacus</name>
    <dbReference type="NCBI Taxonomy" id="1936993"/>
    <lineage>
        <taxon>Bacteria</taxon>
        <taxon>Bacillati</taxon>
        <taxon>Chloroflexota</taxon>
        <taxon>Ktedonobacteria</taxon>
        <taxon>Ktedonobacterales</taxon>
        <taxon>Dictyobacteraceae</taxon>
        <taxon>Dictyobacter</taxon>
    </lineage>
</organism>
<proteinExistence type="predicted"/>
<accession>A0A401ZAL6</accession>